<organism evidence="20 21">
    <name type="scientific">Phyllobacterium myrsinacearum</name>
    <dbReference type="NCBI Taxonomy" id="28101"/>
    <lineage>
        <taxon>Bacteria</taxon>
        <taxon>Pseudomonadati</taxon>
        <taxon>Pseudomonadota</taxon>
        <taxon>Alphaproteobacteria</taxon>
        <taxon>Hyphomicrobiales</taxon>
        <taxon>Phyllobacteriaceae</taxon>
        <taxon>Phyllobacterium</taxon>
    </lineage>
</organism>
<evidence type="ECO:0000313" key="21">
    <source>
        <dbReference type="Proteomes" id="UP000238563"/>
    </source>
</evidence>
<evidence type="ECO:0000256" key="15">
    <source>
        <dbReference type="ARBA" id="ARBA00059004"/>
    </source>
</evidence>
<dbReference type="PANTHER" id="PTHR43065:SF46">
    <property type="entry name" value="C4-DICARBOXYLATE TRANSPORT SENSOR PROTEIN DCTB"/>
    <property type="match status" value="1"/>
</dbReference>
<dbReference type="PROSITE" id="PS50109">
    <property type="entry name" value="HIS_KIN"/>
    <property type="match status" value="1"/>
</dbReference>
<sequence>MHKLFMDRPTPHDADMLPRTGRFSAFGKIIYGALAVIIILGALLAANDYGRNRAYVALETRARSAAELNAVLLRTVLEKQRSLPFVLSQDRDLISALSSRSESMLHLVDRKLESLIDGTHASVIYLLDAKGTALSASNWQEPTSFVGVDYSFRPYYLRALANGSAEHYALGTISKRPGLYISRRIDGPSGLLGVIVVKVEFDELEADWRRSSDPSYVIDPRGIVLVTSFPEWRFMVQAPIPAEQLGPIRESLQFGSAPLAPLSVAPALTTATPDRVTAQMPGSSQDAEYVRVRVPVPTTSWTLQLLTPAGAAVSEAIRAAQLAALAVIAPILGFTAFFLHRRGLALQRLQEQELARLELERRVTERTEALSTAHAELVMQAEERQKTENKLQTVQQELVQANRLAILGQVTAGVAHEINQPVAAIRAYADNAGTFLSRNQVEPARENLSAIAGLTERIGSITDELRTFSRKGTGDAGPADVGDVIEGALLLLGSRFRQTVGKITTETPPAGLKVHGNRIRLEQVLINLMQNALEATEGGPSSRISVGYAVGDDEVQLSVADNGPGIPEDIMQALFTPFNTSKDRGLGLGLVICHDIVAEYGGRIEVDSSSAGTRFTVHLKRVA</sequence>
<evidence type="ECO:0000256" key="7">
    <source>
        <dbReference type="ARBA" id="ARBA00022679"/>
    </source>
</evidence>
<comment type="function">
    <text evidence="15">Member of the two-component regulatory system DctB/DctD involved in the transport of C4-dicarboxylates. DctB functions as a membrane-associated protein kinase that phosphorylates DctD in response to environmental signals.</text>
</comment>
<comment type="caution">
    <text evidence="20">The sequence shown here is derived from an EMBL/GenBank/DDBJ whole genome shotgun (WGS) entry which is preliminary data.</text>
</comment>
<dbReference type="PANTHER" id="PTHR43065">
    <property type="entry name" value="SENSOR HISTIDINE KINASE"/>
    <property type="match status" value="1"/>
</dbReference>
<evidence type="ECO:0000256" key="8">
    <source>
        <dbReference type="ARBA" id="ARBA00022692"/>
    </source>
</evidence>
<dbReference type="Gene3D" id="3.30.565.10">
    <property type="entry name" value="Histidine kinase-like ATPase, C-terminal domain"/>
    <property type="match status" value="1"/>
</dbReference>
<dbReference type="PIRSF" id="PIRSF036431">
    <property type="entry name" value="STHK_DctB"/>
    <property type="match status" value="1"/>
</dbReference>
<evidence type="ECO:0000256" key="16">
    <source>
        <dbReference type="ARBA" id="ARBA00073143"/>
    </source>
</evidence>
<evidence type="ECO:0000256" key="1">
    <source>
        <dbReference type="ARBA" id="ARBA00000085"/>
    </source>
</evidence>
<dbReference type="InterPro" id="IPR003594">
    <property type="entry name" value="HATPase_dom"/>
</dbReference>
<evidence type="ECO:0000256" key="13">
    <source>
        <dbReference type="ARBA" id="ARBA00023012"/>
    </source>
</evidence>
<evidence type="ECO:0000256" key="14">
    <source>
        <dbReference type="ARBA" id="ARBA00023136"/>
    </source>
</evidence>
<keyword evidence="7" id="KW-0808">Transferase</keyword>
<dbReference type="InterPro" id="IPR017055">
    <property type="entry name" value="Sig_transdc_His_kinase_DctB"/>
</dbReference>
<evidence type="ECO:0000256" key="3">
    <source>
        <dbReference type="ARBA" id="ARBA00012438"/>
    </source>
</evidence>
<keyword evidence="9" id="KW-0547">Nucleotide-binding</keyword>
<dbReference type="CDD" id="cd00082">
    <property type="entry name" value="HisKA"/>
    <property type="match status" value="1"/>
</dbReference>
<dbReference type="InterPro" id="IPR003661">
    <property type="entry name" value="HisK_dim/P_dom"/>
</dbReference>
<evidence type="ECO:0000256" key="10">
    <source>
        <dbReference type="ARBA" id="ARBA00022777"/>
    </source>
</evidence>
<dbReference type="EC" id="2.7.13.3" evidence="3"/>
<keyword evidence="6" id="KW-0597">Phosphoprotein</keyword>
<dbReference type="GO" id="GO:0005524">
    <property type="term" value="F:ATP binding"/>
    <property type="evidence" value="ECO:0007669"/>
    <property type="project" value="UniProtKB-KW"/>
</dbReference>
<dbReference type="Pfam" id="PF00512">
    <property type="entry name" value="HisKA"/>
    <property type="match status" value="1"/>
</dbReference>
<evidence type="ECO:0000256" key="18">
    <source>
        <dbReference type="SAM" id="Phobius"/>
    </source>
</evidence>
<dbReference type="InterPro" id="IPR029151">
    <property type="entry name" value="Sensor-like_sf"/>
</dbReference>
<evidence type="ECO:0000256" key="11">
    <source>
        <dbReference type="ARBA" id="ARBA00022840"/>
    </source>
</evidence>
<evidence type="ECO:0000256" key="17">
    <source>
        <dbReference type="SAM" id="Coils"/>
    </source>
</evidence>
<feature type="transmembrane region" description="Helical" evidence="18">
    <location>
        <begin position="29"/>
        <end position="46"/>
    </location>
</feature>
<dbReference type="GO" id="GO:0005886">
    <property type="term" value="C:plasma membrane"/>
    <property type="evidence" value="ECO:0007669"/>
    <property type="project" value="UniProtKB-SubCell"/>
</dbReference>
<dbReference type="InterPro" id="IPR036890">
    <property type="entry name" value="HATPase_C_sf"/>
</dbReference>
<evidence type="ECO:0000256" key="2">
    <source>
        <dbReference type="ARBA" id="ARBA00004429"/>
    </source>
</evidence>
<name>A0A2S9JPS0_9HYPH</name>
<feature type="transmembrane region" description="Helical" evidence="18">
    <location>
        <begin position="319"/>
        <end position="339"/>
    </location>
</feature>
<dbReference type="SUPFAM" id="SSF47384">
    <property type="entry name" value="Homodimeric domain of signal transducing histidine kinase"/>
    <property type="match status" value="1"/>
</dbReference>
<dbReference type="OrthoDB" id="7568856at2"/>
<feature type="domain" description="Histidine kinase" evidence="19">
    <location>
        <begin position="413"/>
        <end position="623"/>
    </location>
</feature>
<evidence type="ECO:0000256" key="9">
    <source>
        <dbReference type="ARBA" id="ARBA00022741"/>
    </source>
</evidence>
<dbReference type="InterPro" id="IPR004358">
    <property type="entry name" value="Sig_transdc_His_kin-like_C"/>
</dbReference>
<keyword evidence="12 18" id="KW-1133">Transmembrane helix</keyword>
<dbReference type="SMART" id="SM00387">
    <property type="entry name" value="HATPase_c"/>
    <property type="match status" value="1"/>
</dbReference>
<dbReference type="PRINTS" id="PR00344">
    <property type="entry name" value="BCTRLSENSOR"/>
</dbReference>
<feature type="coiled-coil region" evidence="17">
    <location>
        <begin position="347"/>
        <end position="404"/>
    </location>
</feature>
<reference evidence="20 21" key="1">
    <citation type="submission" date="2018-02" db="EMBL/GenBank/DDBJ databases">
        <title>The draft genome of Phyllobacterium myrsinacearum DSM5892.</title>
        <authorList>
            <person name="Li L."/>
            <person name="Liu L."/>
            <person name="Zhang X."/>
            <person name="Wang T."/>
        </authorList>
    </citation>
    <scope>NUCLEOTIDE SEQUENCE [LARGE SCALE GENOMIC DNA]</scope>
    <source>
        <strain evidence="20 21">DSM 5892</strain>
    </source>
</reference>
<keyword evidence="4" id="KW-1003">Cell membrane</keyword>
<comment type="catalytic activity">
    <reaction evidence="1">
        <text>ATP + protein L-histidine = ADP + protein N-phospho-L-histidine.</text>
        <dbReference type="EC" id="2.7.13.3"/>
    </reaction>
</comment>
<evidence type="ECO:0000256" key="5">
    <source>
        <dbReference type="ARBA" id="ARBA00022519"/>
    </source>
</evidence>
<proteinExistence type="predicted"/>
<gene>
    <name evidence="20" type="ORF">C5750_08235</name>
</gene>
<dbReference type="InterPro" id="IPR036097">
    <property type="entry name" value="HisK_dim/P_sf"/>
</dbReference>
<dbReference type="Proteomes" id="UP000238563">
    <property type="component" value="Unassembled WGS sequence"/>
</dbReference>
<accession>A0A2S9JPS0</accession>
<evidence type="ECO:0000256" key="4">
    <source>
        <dbReference type="ARBA" id="ARBA00022475"/>
    </source>
</evidence>
<dbReference type="SUPFAM" id="SSF103190">
    <property type="entry name" value="Sensory domain-like"/>
    <property type="match status" value="1"/>
</dbReference>
<dbReference type="Pfam" id="PF02743">
    <property type="entry name" value="dCache_1"/>
    <property type="match status" value="1"/>
</dbReference>
<dbReference type="InterPro" id="IPR033479">
    <property type="entry name" value="dCache_1"/>
</dbReference>
<dbReference type="AlphaFoldDB" id="A0A2S9JPS0"/>
<keyword evidence="17" id="KW-0175">Coiled coil</keyword>
<dbReference type="Gene3D" id="3.30.450.20">
    <property type="entry name" value="PAS domain"/>
    <property type="match status" value="2"/>
</dbReference>
<keyword evidence="10 20" id="KW-0418">Kinase</keyword>
<keyword evidence="21" id="KW-1185">Reference proteome</keyword>
<keyword evidence="8 18" id="KW-0812">Transmembrane</keyword>
<comment type="subcellular location">
    <subcellularLocation>
        <location evidence="2">Cell inner membrane</location>
        <topology evidence="2">Multi-pass membrane protein</topology>
    </subcellularLocation>
</comment>
<dbReference type="SMART" id="SM00388">
    <property type="entry name" value="HisKA"/>
    <property type="match status" value="1"/>
</dbReference>
<dbReference type="GO" id="GO:0000155">
    <property type="term" value="F:phosphorelay sensor kinase activity"/>
    <property type="evidence" value="ECO:0007669"/>
    <property type="project" value="InterPro"/>
</dbReference>
<dbReference type="EMBL" id="PVBT01000002">
    <property type="protein sequence ID" value="PRD55159.1"/>
    <property type="molecule type" value="Genomic_DNA"/>
</dbReference>
<protein>
    <recommendedName>
        <fullName evidence="16">C4-dicarboxylate transport sensor protein DctB</fullName>
        <ecNumber evidence="3">2.7.13.3</ecNumber>
    </recommendedName>
</protein>
<dbReference type="InterPro" id="IPR005467">
    <property type="entry name" value="His_kinase_dom"/>
</dbReference>
<keyword evidence="13" id="KW-0902">Two-component regulatory system</keyword>
<evidence type="ECO:0000259" key="19">
    <source>
        <dbReference type="PROSITE" id="PS50109"/>
    </source>
</evidence>
<evidence type="ECO:0000313" key="20">
    <source>
        <dbReference type="EMBL" id="PRD55159.1"/>
    </source>
</evidence>
<keyword evidence="14 18" id="KW-0472">Membrane</keyword>
<evidence type="ECO:0000256" key="6">
    <source>
        <dbReference type="ARBA" id="ARBA00022553"/>
    </source>
</evidence>
<keyword evidence="11" id="KW-0067">ATP-binding</keyword>
<dbReference type="Pfam" id="PF02518">
    <property type="entry name" value="HATPase_c"/>
    <property type="match status" value="1"/>
</dbReference>
<dbReference type="FunFam" id="1.10.287.130:FF:000049">
    <property type="entry name" value="C4-dicarboxylate transport sensor protein DctB"/>
    <property type="match status" value="1"/>
</dbReference>
<dbReference type="Gene3D" id="6.10.250.3020">
    <property type="match status" value="1"/>
</dbReference>
<dbReference type="SUPFAM" id="SSF55874">
    <property type="entry name" value="ATPase domain of HSP90 chaperone/DNA topoisomerase II/histidine kinase"/>
    <property type="match status" value="1"/>
</dbReference>
<evidence type="ECO:0000256" key="12">
    <source>
        <dbReference type="ARBA" id="ARBA00022989"/>
    </source>
</evidence>
<keyword evidence="5" id="KW-0997">Cell inner membrane</keyword>
<dbReference type="Gene3D" id="1.10.287.130">
    <property type="match status" value="1"/>
</dbReference>